<evidence type="ECO:0000256" key="8">
    <source>
        <dbReference type="SAM" id="MobiDB-lite"/>
    </source>
</evidence>
<evidence type="ECO:0000313" key="12">
    <source>
        <dbReference type="Proteomes" id="UP000078559"/>
    </source>
</evidence>
<dbReference type="InterPro" id="IPR036259">
    <property type="entry name" value="MFS_trans_sf"/>
</dbReference>
<protein>
    <submittedName>
        <fullName evidence="11">Pantothenate transporter liz1</fullName>
    </submittedName>
</protein>
<comment type="subcellular location">
    <subcellularLocation>
        <location evidence="1">Cell membrane</location>
        <topology evidence="1">Multi-pass membrane protein</topology>
    </subcellularLocation>
</comment>
<dbReference type="Pfam" id="PF14269">
    <property type="entry name" value="Arylsulfotran_2"/>
    <property type="match status" value="1"/>
</dbReference>
<dbReference type="Pfam" id="PF07690">
    <property type="entry name" value="MFS_1"/>
    <property type="match status" value="1"/>
</dbReference>
<feature type="transmembrane region" description="Helical" evidence="9">
    <location>
        <begin position="297"/>
        <end position="316"/>
    </location>
</feature>
<feature type="region of interest" description="Disordered" evidence="8">
    <location>
        <begin position="756"/>
        <end position="778"/>
    </location>
</feature>
<evidence type="ECO:0000259" key="10">
    <source>
        <dbReference type="PROSITE" id="PS50850"/>
    </source>
</evidence>
<keyword evidence="6 9" id="KW-0472">Membrane</keyword>
<dbReference type="InterPro" id="IPR039535">
    <property type="entry name" value="ASST-like"/>
</dbReference>
<evidence type="ECO:0000256" key="2">
    <source>
        <dbReference type="ARBA" id="ARBA00022448"/>
    </source>
</evidence>
<feature type="transmembrane region" description="Helical" evidence="9">
    <location>
        <begin position="192"/>
        <end position="214"/>
    </location>
</feature>
<dbReference type="PROSITE" id="PS50850">
    <property type="entry name" value="MFS"/>
    <property type="match status" value="1"/>
</dbReference>
<evidence type="ECO:0000313" key="11">
    <source>
        <dbReference type="EMBL" id="KUI71997.1"/>
    </source>
</evidence>
<reference evidence="11" key="1">
    <citation type="submission" date="2014-12" db="EMBL/GenBank/DDBJ databases">
        <title>Genome Sequence of Valsa Canker Pathogens Uncovers a Specific Adaption of Colonization on Woody Bark.</title>
        <authorList>
            <person name="Yin Z."/>
            <person name="Liu H."/>
            <person name="Gao X."/>
            <person name="Li Z."/>
            <person name="Song N."/>
            <person name="Ke X."/>
            <person name="Dai Q."/>
            <person name="Wu Y."/>
            <person name="Sun Y."/>
            <person name="Xu J.-R."/>
            <person name="Kang Z.K."/>
            <person name="Wang L."/>
            <person name="Huang L."/>
        </authorList>
    </citation>
    <scope>NUCLEOTIDE SEQUENCE [LARGE SCALE GENOMIC DNA]</scope>
    <source>
        <strain evidence="11">03-8</strain>
    </source>
</reference>
<dbReference type="EMBL" id="CM003105">
    <property type="protein sequence ID" value="KUI71997.1"/>
    <property type="molecule type" value="Genomic_DNA"/>
</dbReference>
<feature type="domain" description="Major facilitator superfamily (MFS) profile" evidence="10">
    <location>
        <begin position="66"/>
        <end position="485"/>
    </location>
</feature>
<keyword evidence="4 9" id="KW-0812">Transmembrane</keyword>
<dbReference type="PANTHER" id="PTHR43791">
    <property type="entry name" value="PERMEASE-RELATED"/>
    <property type="match status" value="1"/>
</dbReference>
<feature type="region of interest" description="Disordered" evidence="8">
    <location>
        <begin position="493"/>
        <end position="515"/>
    </location>
</feature>
<evidence type="ECO:0000256" key="4">
    <source>
        <dbReference type="ARBA" id="ARBA00022692"/>
    </source>
</evidence>
<feature type="transmembrane region" description="Helical" evidence="9">
    <location>
        <begin position="426"/>
        <end position="444"/>
    </location>
</feature>
<dbReference type="InterPro" id="IPR020846">
    <property type="entry name" value="MFS_dom"/>
</dbReference>
<gene>
    <name evidence="11" type="ORF">VM1G_07774</name>
</gene>
<feature type="compositionally biased region" description="Polar residues" evidence="8">
    <location>
        <begin position="506"/>
        <end position="515"/>
    </location>
</feature>
<dbReference type="InterPro" id="IPR011701">
    <property type="entry name" value="MFS"/>
</dbReference>
<feature type="transmembrane region" description="Helical" evidence="9">
    <location>
        <begin position="368"/>
        <end position="388"/>
    </location>
</feature>
<evidence type="ECO:0000256" key="1">
    <source>
        <dbReference type="ARBA" id="ARBA00004651"/>
    </source>
</evidence>
<feature type="transmembrane region" description="Helical" evidence="9">
    <location>
        <begin position="394"/>
        <end position="414"/>
    </location>
</feature>
<keyword evidence="3" id="KW-1003">Cell membrane</keyword>
<keyword evidence="12" id="KW-1185">Reference proteome</keyword>
<name>A0A194W6W8_CYTMA</name>
<evidence type="ECO:0000256" key="9">
    <source>
        <dbReference type="SAM" id="Phobius"/>
    </source>
</evidence>
<evidence type="ECO:0000256" key="7">
    <source>
        <dbReference type="ARBA" id="ARBA00037968"/>
    </source>
</evidence>
<dbReference type="OrthoDB" id="3639251at2759"/>
<feature type="transmembrane region" description="Helical" evidence="9">
    <location>
        <begin position="788"/>
        <end position="809"/>
    </location>
</feature>
<feature type="region of interest" description="Disordered" evidence="8">
    <location>
        <begin position="1"/>
        <end position="34"/>
    </location>
</feature>
<organism evidence="11 12">
    <name type="scientific">Cytospora mali</name>
    <name type="common">Apple Valsa canker fungus</name>
    <name type="synonym">Valsa mali</name>
    <dbReference type="NCBI Taxonomy" id="578113"/>
    <lineage>
        <taxon>Eukaryota</taxon>
        <taxon>Fungi</taxon>
        <taxon>Dikarya</taxon>
        <taxon>Ascomycota</taxon>
        <taxon>Pezizomycotina</taxon>
        <taxon>Sordariomycetes</taxon>
        <taxon>Sordariomycetidae</taxon>
        <taxon>Diaporthales</taxon>
        <taxon>Cytosporaceae</taxon>
        <taxon>Cytospora</taxon>
    </lineage>
</organism>
<feature type="compositionally biased region" description="Low complexity" evidence="8">
    <location>
        <begin position="765"/>
        <end position="778"/>
    </location>
</feature>
<keyword evidence="5 9" id="KW-1133">Transmembrane helix</keyword>
<dbReference type="Proteomes" id="UP000078559">
    <property type="component" value="Chromosome 8"/>
</dbReference>
<feature type="transmembrane region" description="Helical" evidence="9">
    <location>
        <begin position="459"/>
        <end position="480"/>
    </location>
</feature>
<evidence type="ECO:0000256" key="6">
    <source>
        <dbReference type="ARBA" id="ARBA00023136"/>
    </source>
</evidence>
<sequence length="810" mass="90235">MSEVTVPKAEKPLQNISERTEGVQGDFSSEEKRQKSFWRSVQGYVWDDPDKSDYEKKFLLKLDIFLLSYTCLGYFCKNLDQANLSNAYVSGMKEALGMHGSELTYMSNVFTAGYVVSQLPAVILVTKVRPSYIIPTLEILWSVFTFCSSAVKTVPQLYAMRFLVGICEGAFFPTIIYLISSWYTKSERGKRVTLFYSTATMSSMFSGYLQAGAYDGLNGKLGRAGWQWLFIVCGVISLPVGVIGYFFNPDFPENTRAFYLTKEEAAFARQRLIDDGYKPLGTSAWDKKKILRIMASWQFWVLSFGYFFVQCSYPGQQPFYSLYLKATNHTIYQINVWPTGQAAVGVVTQILAGMVSDSPLLRGRRWQAILVLQGGSIFGCIILAVWNVPIGLKYFAFYISWMSAGVPGIYYSWFPDLMPHDHEMRGFITAFSNMFSYVNQIWYADAAWRTSEAPEFKPGFIACATFGVVLISTALLMRWLEIRDTGRRAIAAREQPDTPLEGAGNASRSPQTYNEFGNAGTEETPLDWFHINSIQKDADGNYLISSRCLWTVFKINGQNGEIMWRLNGKSSDFKVDAQADFHWRHHARWVDTSTRTQLSLFANMGDEYNTYSRGVLMSIDADAKTADLKTLFHNTDQTWSNDGNVVLDVQFAVNNVINSFRAFKFPLSSWIGKPLTNPNISWDTSEEKVINLTVWTLLGSAAKVGFETVIDVASFKTVSAYVRGKALDLNDDKLGYTDATDGTSFYAVSDETQVASTSTASARETPTGTGTGVAASATSTSEKKSSGLSLASTSPASLVVIVGSVIASFV</sequence>
<dbReference type="FunFam" id="1.20.1250.20:FF:000386">
    <property type="entry name" value="MFS general substrate transporter"/>
    <property type="match status" value="1"/>
</dbReference>
<comment type="similarity">
    <text evidence="7">Belongs to the major facilitator superfamily. Allantoate permease family.</text>
</comment>
<accession>A0A194W6W8</accession>
<evidence type="ECO:0000256" key="5">
    <source>
        <dbReference type="ARBA" id="ARBA00022989"/>
    </source>
</evidence>
<dbReference type="SUPFAM" id="SSF103473">
    <property type="entry name" value="MFS general substrate transporter"/>
    <property type="match status" value="1"/>
</dbReference>
<dbReference type="AlphaFoldDB" id="A0A194W6W8"/>
<dbReference type="FunFam" id="1.20.1250.20:FF:000065">
    <property type="entry name" value="Putative MFS pantothenate transporter"/>
    <property type="match status" value="1"/>
</dbReference>
<evidence type="ECO:0000256" key="3">
    <source>
        <dbReference type="ARBA" id="ARBA00022475"/>
    </source>
</evidence>
<dbReference type="GO" id="GO:0022857">
    <property type="term" value="F:transmembrane transporter activity"/>
    <property type="evidence" value="ECO:0007669"/>
    <property type="project" value="InterPro"/>
</dbReference>
<keyword evidence="2" id="KW-0813">Transport</keyword>
<dbReference type="Gene3D" id="1.20.1250.20">
    <property type="entry name" value="MFS general substrate transporter like domains"/>
    <property type="match status" value="2"/>
</dbReference>
<feature type="transmembrane region" description="Helical" evidence="9">
    <location>
        <begin position="336"/>
        <end position="356"/>
    </location>
</feature>
<feature type="transmembrane region" description="Helical" evidence="9">
    <location>
        <begin position="226"/>
        <end position="247"/>
    </location>
</feature>
<dbReference type="GO" id="GO:0005886">
    <property type="term" value="C:plasma membrane"/>
    <property type="evidence" value="ECO:0007669"/>
    <property type="project" value="UniProtKB-SubCell"/>
</dbReference>
<feature type="transmembrane region" description="Helical" evidence="9">
    <location>
        <begin position="157"/>
        <end position="180"/>
    </location>
</feature>
<proteinExistence type="inferred from homology"/>
<dbReference type="PANTHER" id="PTHR43791:SF37">
    <property type="entry name" value="MAJOR FACILITATOR SUPERFAMILY (MFS) PROFILE DOMAIN-CONTAINING PROTEIN"/>
    <property type="match status" value="1"/>
</dbReference>